<dbReference type="Proteomes" id="UP001596020">
    <property type="component" value="Unassembled WGS sequence"/>
</dbReference>
<reference evidence="6" key="1">
    <citation type="journal article" date="2019" name="Int. J. Syst. Evol. Microbiol.">
        <title>The Global Catalogue of Microorganisms (GCM) 10K type strain sequencing project: providing services to taxonomists for standard genome sequencing and annotation.</title>
        <authorList>
            <consortium name="The Broad Institute Genomics Platform"/>
            <consortium name="The Broad Institute Genome Sequencing Center for Infectious Disease"/>
            <person name="Wu L."/>
            <person name="Ma J."/>
        </authorList>
    </citation>
    <scope>NUCLEOTIDE SEQUENCE [LARGE SCALE GENOMIC DNA]</scope>
    <source>
        <strain evidence="6">CGMCC 4.7357</strain>
    </source>
</reference>
<accession>A0ABV9K7X7</accession>
<dbReference type="Gene3D" id="1.10.287.470">
    <property type="entry name" value="Helix hairpin bin"/>
    <property type="match status" value="1"/>
</dbReference>
<dbReference type="Gene3D" id="2.40.30.170">
    <property type="match status" value="1"/>
</dbReference>
<evidence type="ECO:0000313" key="6">
    <source>
        <dbReference type="Proteomes" id="UP001596020"/>
    </source>
</evidence>
<dbReference type="InterPro" id="IPR058625">
    <property type="entry name" value="MdtA-like_BSH"/>
</dbReference>
<comment type="caution">
    <text evidence="5">The sequence shown here is derived from an EMBL/GenBank/DDBJ whole genome shotgun (WGS) entry which is preliminary data.</text>
</comment>
<evidence type="ECO:0000256" key="2">
    <source>
        <dbReference type="ARBA" id="ARBA00022448"/>
    </source>
</evidence>
<evidence type="ECO:0000259" key="4">
    <source>
        <dbReference type="Pfam" id="PF25954"/>
    </source>
</evidence>
<dbReference type="PANTHER" id="PTHR30097">
    <property type="entry name" value="CATION EFFLUX SYSTEM PROTEIN CUSB"/>
    <property type="match status" value="1"/>
</dbReference>
<sequence>MKNNILIISLLCASLLSCNKTKTENHHVHESEEQVILSEKQVASVGIDLDTIPLIMMGKNIKAHGQIAVPPSFNASVTTLIGGNIQSIKVKEGDKVYKGQVLATIIHPDIAKVQTEYIKAYNEMNYLKKEYEREQTLYGAKLSAGKTFQKAESEYRAAKAVVEGYKVQLRQLHMSPERILNGIIYDHITITAPIKGYIQEVPVHIGQYVDNGTPIFNIVDNSQLHADLMVYEKDIPYIHAGQLVKLKLTADPDNEYTGKVETIGKSFEEDPKALHIHVELDRKSNIMMPKMYLTGEIYTDPQTKTAMKDDAIIEEDGKNYIFMATTKDDHIIFNPVEIVKGETDNGYTEIKLTKDLPKGSKFVQNNAYYIIAEMKKSETSHEH</sequence>
<dbReference type="InterPro" id="IPR006143">
    <property type="entry name" value="RND_pump_MFP"/>
</dbReference>
<keyword evidence="6" id="KW-1185">Reference proteome</keyword>
<dbReference type="InterPro" id="IPR058792">
    <property type="entry name" value="Beta-barrel_RND_2"/>
</dbReference>
<dbReference type="SUPFAM" id="SSF111369">
    <property type="entry name" value="HlyD-like secretion proteins"/>
    <property type="match status" value="1"/>
</dbReference>
<feature type="domain" description="CusB-like beta-barrel" evidence="4">
    <location>
        <begin position="229"/>
        <end position="295"/>
    </location>
</feature>
<dbReference type="NCBIfam" id="TIGR01730">
    <property type="entry name" value="RND_mfp"/>
    <property type="match status" value="1"/>
</dbReference>
<evidence type="ECO:0000256" key="1">
    <source>
        <dbReference type="ARBA" id="ARBA00009477"/>
    </source>
</evidence>
<organism evidence="5 6">
    <name type="scientific">Falsiporphyromonas endometrii</name>
    <dbReference type="NCBI Taxonomy" id="1387297"/>
    <lineage>
        <taxon>Bacteria</taxon>
        <taxon>Pseudomonadati</taxon>
        <taxon>Bacteroidota</taxon>
        <taxon>Bacteroidia</taxon>
        <taxon>Bacteroidales</taxon>
        <taxon>Porphyromonadaceae</taxon>
        <taxon>Falsiporphyromonas</taxon>
    </lineage>
</organism>
<evidence type="ECO:0000259" key="3">
    <source>
        <dbReference type="Pfam" id="PF25917"/>
    </source>
</evidence>
<dbReference type="InterPro" id="IPR051909">
    <property type="entry name" value="MFP_Cation_Efflux"/>
</dbReference>
<evidence type="ECO:0000313" key="5">
    <source>
        <dbReference type="EMBL" id="MFC4666300.1"/>
    </source>
</evidence>
<proteinExistence type="inferred from homology"/>
<feature type="domain" description="Multidrug resistance protein MdtA-like barrel-sandwich hybrid" evidence="3">
    <location>
        <begin position="75"/>
        <end position="220"/>
    </location>
</feature>
<name>A0ABV9K7X7_9PORP</name>
<dbReference type="RefSeq" id="WP_380079233.1">
    <property type="nucleotide sequence ID" value="NZ_JBHSGO010000190.1"/>
</dbReference>
<dbReference type="PROSITE" id="PS51257">
    <property type="entry name" value="PROKAR_LIPOPROTEIN"/>
    <property type="match status" value="1"/>
</dbReference>
<protein>
    <submittedName>
        <fullName evidence="5">Efflux RND transporter periplasmic adaptor subunit</fullName>
    </submittedName>
</protein>
<dbReference type="Pfam" id="PF25954">
    <property type="entry name" value="Beta-barrel_RND_2"/>
    <property type="match status" value="1"/>
</dbReference>
<dbReference type="Gene3D" id="2.40.50.100">
    <property type="match status" value="1"/>
</dbReference>
<dbReference type="Pfam" id="PF25917">
    <property type="entry name" value="BSH_RND"/>
    <property type="match status" value="1"/>
</dbReference>
<gene>
    <name evidence="5" type="ORF">ACFO3G_06785</name>
</gene>
<dbReference type="PANTHER" id="PTHR30097:SF4">
    <property type="entry name" value="SLR6042 PROTEIN"/>
    <property type="match status" value="1"/>
</dbReference>
<comment type="similarity">
    <text evidence="1">Belongs to the membrane fusion protein (MFP) (TC 8.A.1) family.</text>
</comment>
<dbReference type="EMBL" id="JBHSGO010000190">
    <property type="protein sequence ID" value="MFC4666300.1"/>
    <property type="molecule type" value="Genomic_DNA"/>
</dbReference>
<keyword evidence="2" id="KW-0813">Transport</keyword>